<dbReference type="EMBL" id="JARO02005327">
    <property type="protein sequence ID" value="KPP66947.1"/>
    <property type="molecule type" value="Genomic_DNA"/>
</dbReference>
<gene>
    <name evidence="2" type="ORF">Z043_114505</name>
</gene>
<feature type="domain" description="BROMI C-terminal Rab TBC-like" evidence="1">
    <location>
        <begin position="61"/>
        <end position="162"/>
    </location>
</feature>
<comment type="caution">
    <text evidence="2">The sequence shown here is derived from an EMBL/GenBank/DDBJ whole genome shotgun (WGS) entry which is preliminary data.</text>
</comment>
<reference evidence="2 3" key="1">
    <citation type="submission" date="2015-08" db="EMBL/GenBank/DDBJ databases">
        <title>The genome of the Asian arowana (Scleropages formosus).</title>
        <authorList>
            <person name="Tan M.H."/>
            <person name="Gan H.M."/>
            <person name="Croft L.J."/>
            <person name="Austin C.M."/>
        </authorList>
    </citation>
    <scope>NUCLEOTIDE SEQUENCE [LARGE SCALE GENOMIC DNA]</scope>
    <source>
        <strain evidence="2">Aro1</strain>
    </source>
</reference>
<evidence type="ECO:0000313" key="3">
    <source>
        <dbReference type="Proteomes" id="UP000034805"/>
    </source>
</evidence>
<name>A0A0P7YI48_SCLFO</name>
<sequence length="188" mass="20881">MSVQPRSRIMVWAHEGGHHLRAVMPHPWLAPIVTGLSPDLPLRDQVQPALPWILDRSSAGLRGRFPGYDWFAATAFLLMSGDRERTWGFLLRFSSLLASAFLWPARLRAAAHLPKELARSEIPPVYSCTAHFVEMLLKAEVPLVSSAFQMSGFTPSQVPPPWTPCPPSINIGSVLLSTPENPPFRGLR</sequence>
<dbReference type="Proteomes" id="UP000034805">
    <property type="component" value="Unassembled WGS sequence"/>
</dbReference>
<dbReference type="AlphaFoldDB" id="A0A0P7YI48"/>
<accession>A0A0P7YI48</accession>
<organism evidence="2 3">
    <name type="scientific">Scleropages formosus</name>
    <name type="common">Asian bonytongue</name>
    <name type="synonym">Osteoglossum formosum</name>
    <dbReference type="NCBI Taxonomy" id="113540"/>
    <lineage>
        <taxon>Eukaryota</taxon>
        <taxon>Metazoa</taxon>
        <taxon>Chordata</taxon>
        <taxon>Craniata</taxon>
        <taxon>Vertebrata</taxon>
        <taxon>Euteleostomi</taxon>
        <taxon>Actinopterygii</taxon>
        <taxon>Neopterygii</taxon>
        <taxon>Teleostei</taxon>
        <taxon>Osteoglossocephala</taxon>
        <taxon>Osteoglossomorpha</taxon>
        <taxon>Osteoglossiformes</taxon>
        <taxon>Osteoglossidae</taxon>
        <taxon>Scleropages</taxon>
    </lineage>
</organism>
<dbReference type="InterPro" id="IPR055392">
    <property type="entry name" value="BROMI_C"/>
</dbReference>
<evidence type="ECO:0000259" key="1">
    <source>
        <dbReference type="Pfam" id="PF23440"/>
    </source>
</evidence>
<protein>
    <recommendedName>
        <fullName evidence="1">BROMI C-terminal Rab TBC-like domain-containing protein</fullName>
    </recommendedName>
</protein>
<proteinExistence type="predicted"/>
<evidence type="ECO:0000313" key="2">
    <source>
        <dbReference type="EMBL" id="KPP66947.1"/>
    </source>
</evidence>
<dbReference type="Pfam" id="PF23440">
    <property type="entry name" value="BROMI_C"/>
    <property type="match status" value="1"/>
</dbReference>